<dbReference type="GO" id="GO:0140359">
    <property type="term" value="F:ABC-type transporter activity"/>
    <property type="evidence" value="ECO:0007669"/>
    <property type="project" value="InterPro"/>
</dbReference>
<comment type="similarity">
    <text evidence="1">Belongs to the ABC transporter superfamily.</text>
</comment>
<evidence type="ECO:0000259" key="5">
    <source>
        <dbReference type="PROSITE" id="PS50893"/>
    </source>
</evidence>
<dbReference type="InterPro" id="IPR027417">
    <property type="entry name" value="P-loop_NTPase"/>
</dbReference>
<keyword evidence="7" id="KW-1185">Reference proteome</keyword>
<feature type="domain" description="ABC transporter" evidence="5">
    <location>
        <begin position="35"/>
        <end position="263"/>
    </location>
</feature>
<dbReference type="AlphaFoldDB" id="A0A368JTX2"/>
<dbReference type="InterPro" id="IPR015860">
    <property type="entry name" value="ABC_transpr_TagH-like"/>
</dbReference>
<dbReference type="GO" id="GO:0016887">
    <property type="term" value="F:ATP hydrolysis activity"/>
    <property type="evidence" value="ECO:0007669"/>
    <property type="project" value="InterPro"/>
</dbReference>
<dbReference type="GO" id="GO:0016020">
    <property type="term" value="C:membrane"/>
    <property type="evidence" value="ECO:0007669"/>
    <property type="project" value="InterPro"/>
</dbReference>
<dbReference type="InterPro" id="IPR003439">
    <property type="entry name" value="ABC_transporter-like_ATP-bd"/>
</dbReference>
<keyword evidence="3" id="KW-0547">Nucleotide-binding</keyword>
<dbReference type="PANTHER" id="PTHR46743">
    <property type="entry name" value="TEICHOIC ACIDS EXPORT ATP-BINDING PROTEIN TAGH"/>
    <property type="match status" value="1"/>
</dbReference>
<dbReference type="EMBL" id="QOWE01000007">
    <property type="protein sequence ID" value="RCR69631.1"/>
    <property type="molecule type" value="Genomic_DNA"/>
</dbReference>
<reference evidence="6 7" key="1">
    <citation type="submission" date="2018-07" db="EMBL/GenBank/DDBJ databases">
        <title>Genome analysis of Larkinella rosea.</title>
        <authorList>
            <person name="Zhou Z."/>
            <person name="Wang G."/>
        </authorList>
    </citation>
    <scope>NUCLEOTIDE SEQUENCE [LARGE SCALE GENOMIC DNA]</scope>
    <source>
        <strain evidence="7">zzj9</strain>
    </source>
</reference>
<dbReference type="Proteomes" id="UP000253383">
    <property type="component" value="Unassembled WGS sequence"/>
</dbReference>
<evidence type="ECO:0000256" key="1">
    <source>
        <dbReference type="ARBA" id="ARBA00005417"/>
    </source>
</evidence>
<accession>A0A368JTX2</accession>
<dbReference type="PANTHER" id="PTHR46743:SF2">
    <property type="entry name" value="TEICHOIC ACIDS EXPORT ATP-BINDING PROTEIN TAGH"/>
    <property type="match status" value="1"/>
</dbReference>
<protein>
    <submittedName>
        <fullName evidence="6">ABC transporter ATP-binding protein</fullName>
    </submittedName>
</protein>
<dbReference type="SUPFAM" id="SSF52540">
    <property type="entry name" value="P-loop containing nucleoside triphosphate hydrolases"/>
    <property type="match status" value="1"/>
</dbReference>
<dbReference type="Pfam" id="PF00005">
    <property type="entry name" value="ABC_tran"/>
    <property type="match status" value="1"/>
</dbReference>
<evidence type="ECO:0000256" key="2">
    <source>
        <dbReference type="ARBA" id="ARBA00022448"/>
    </source>
</evidence>
<evidence type="ECO:0000313" key="7">
    <source>
        <dbReference type="Proteomes" id="UP000253383"/>
    </source>
</evidence>
<dbReference type="OrthoDB" id="9785229at2"/>
<dbReference type="InterPro" id="IPR050683">
    <property type="entry name" value="Bact_Polysacc_Export_ATP-bd"/>
</dbReference>
<dbReference type="CDD" id="cd03220">
    <property type="entry name" value="ABC_KpsT_Wzt"/>
    <property type="match status" value="1"/>
</dbReference>
<keyword evidence="2" id="KW-0813">Transport</keyword>
<sequence>MAVITAEDISKRYIIDHKRGKGSTSIKDALGDQMRKIFNGKKSPHQEAEHIEHEDFWALKDVNFSVEQGDRIGIVGHNGAGKSTLLKVLSKITEPTTGRIHIRGRIASLLEVGTGFHPELTGRENIFLNGAILGMTREEIRKQFDAIVDFGGIEKFLDTPVKRYSSGMYVRLGFAIAAHLDPEILIIDEVLAVGDAEFQKKSLGKMRDVSASGRTILFVSHNMTAVQALCNRTLYFERGQLIEQGETNQVVASYLSKISKTKLIREWNTPEEAPGNDLVRIKKIEILPEYVDNQIFIDVRTPFRVRFEYWNFMDKANLNLSLHMNSMTGECIFNVGTQSQPYSKGLIAGECLVPGHFLNDGTYNVSMMIVKDTVTPLYNMEEGLIFDVADYRDGVAWYGKWPGYVRPQLKFHTEMMEENILND</sequence>
<organism evidence="6 7">
    <name type="scientific">Larkinella punicea</name>
    <dbReference type="NCBI Taxonomy" id="2315727"/>
    <lineage>
        <taxon>Bacteria</taxon>
        <taxon>Pseudomonadati</taxon>
        <taxon>Bacteroidota</taxon>
        <taxon>Cytophagia</taxon>
        <taxon>Cytophagales</taxon>
        <taxon>Spirosomataceae</taxon>
        <taxon>Larkinella</taxon>
    </lineage>
</organism>
<dbReference type="CDD" id="cd10147">
    <property type="entry name" value="Wzt_C-like"/>
    <property type="match status" value="1"/>
</dbReference>
<dbReference type="Gene3D" id="3.40.50.300">
    <property type="entry name" value="P-loop containing nucleotide triphosphate hydrolases"/>
    <property type="match status" value="1"/>
</dbReference>
<name>A0A368JTX2_9BACT</name>
<dbReference type="RefSeq" id="WP_114405825.1">
    <property type="nucleotide sequence ID" value="NZ_QOWE01000007.1"/>
</dbReference>
<proteinExistence type="inferred from homology"/>
<comment type="caution">
    <text evidence="6">The sequence shown here is derived from an EMBL/GenBank/DDBJ whole genome shotgun (WGS) entry which is preliminary data.</text>
</comment>
<dbReference type="InterPro" id="IPR029439">
    <property type="entry name" value="Wzt_C"/>
</dbReference>
<gene>
    <name evidence="6" type="ORF">DUE52_09795</name>
</gene>
<dbReference type="PROSITE" id="PS50893">
    <property type="entry name" value="ABC_TRANSPORTER_2"/>
    <property type="match status" value="1"/>
</dbReference>
<keyword evidence="4 6" id="KW-0067">ATP-binding</keyword>
<evidence type="ECO:0000256" key="3">
    <source>
        <dbReference type="ARBA" id="ARBA00022741"/>
    </source>
</evidence>
<dbReference type="SMART" id="SM00382">
    <property type="entry name" value="AAA"/>
    <property type="match status" value="1"/>
</dbReference>
<evidence type="ECO:0000313" key="6">
    <source>
        <dbReference type="EMBL" id="RCR69631.1"/>
    </source>
</evidence>
<evidence type="ECO:0000256" key="4">
    <source>
        <dbReference type="ARBA" id="ARBA00022840"/>
    </source>
</evidence>
<dbReference type="InterPro" id="IPR003593">
    <property type="entry name" value="AAA+_ATPase"/>
</dbReference>
<dbReference type="GO" id="GO:0005524">
    <property type="term" value="F:ATP binding"/>
    <property type="evidence" value="ECO:0007669"/>
    <property type="project" value="UniProtKB-KW"/>
</dbReference>